<feature type="compositionally biased region" description="Polar residues" evidence="1">
    <location>
        <begin position="807"/>
        <end position="822"/>
    </location>
</feature>
<feature type="compositionally biased region" description="Polar residues" evidence="1">
    <location>
        <begin position="829"/>
        <end position="840"/>
    </location>
</feature>
<feature type="compositionally biased region" description="Polar residues" evidence="1">
    <location>
        <begin position="247"/>
        <end position="256"/>
    </location>
</feature>
<feature type="compositionally biased region" description="Low complexity" evidence="1">
    <location>
        <begin position="789"/>
        <end position="798"/>
    </location>
</feature>
<dbReference type="Proteomes" id="UP000815325">
    <property type="component" value="Unassembled WGS sequence"/>
</dbReference>
<protein>
    <submittedName>
        <fullName evidence="2">Uncharacterized protein</fullName>
    </submittedName>
</protein>
<feature type="region of interest" description="Disordered" evidence="1">
    <location>
        <begin position="270"/>
        <end position="353"/>
    </location>
</feature>
<proteinExistence type="predicted"/>
<feature type="compositionally biased region" description="Low complexity" evidence="1">
    <location>
        <begin position="487"/>
        <end position="503"/>
    </location>
</feature>
<feature type="compositionally biased region" description="Acidic residues" evidence="1">
    <location>
        <begin position="842"/>
        <end position="854"/>
    </location>
</feature>
<feature type="region of interest" description="Disordered" evidence="1">
    <location>
        <begin position="614"/>
        <end position="700"/>
    </location>
</feature>
<feature type="compositionally biased region" description="Polar residues" evidence="1">
    <location>
        <begin position="672"/>
        <end position="682"/>
    </location>
</feature>
<gene>
    <name evidence="2" type="ORF">DUNSADRAFT_13573</name>
</gene>
<feature type="region of interest" description="Disordered" evidence="1">
    <location>
        <begin position="737"/>
        <end position="859"/>
    </location>
</feature>
<evidence type="ECO:0000256" key="1">
    <source>
        <dbReference type="SAM" id="MobiDB-lite"/>
    </source>
</evidence>
<organism evidence="2 3">
    <name type="scientific">Dunaliella salina</name>
    <name type="common">Green alga</name>
    <name type="synonym">Protococcus salinus</name>
    <dbReference type="NCBI Taxonomy" id="3046"/>
    <lineage>
        <taxon>Eukaryota</taxon>
        <taxon>Viridiplantae</taxon>
        <taxon>Chlorophyta</taxon>
        <taxon>core chlorophytes</taxon>
        <taxon>Chlorophyceae</taxon>
        <taxon>CS clade</taxon>
        <taxon>Chlamydomonadales</taxon>
        <taxon>Dunaliellaceae</taxon>
        <taxon>Dunaliella</taxon>
    </lineage>
</organism>
<reference evidence="2" key="1">
    <citation type="submission" date="2017-08" db="EMBL/GenBank/DDBJ databases">
        <authorList>
            <person name="Polle J.E."/>
            <person name="Barry K."/>
            <person name="Cushman J."/>
            <person name="Schmutz J."/>
            <person name="Tran D."/>
            <person name="Hathwaick L.T."/>
            <person name="Yim W.C."/>
            <person name="Jenkins J."/>
            <person name="Mckie-Krisberg Z.M."/>
            <person name="Prochnik S."/>
            <person name="Lindquist E."/>
            <person name="Dockter R.B."/>
            <person name="Adam C."/>
            <person name="Molina H."/>
            <person name="Bunkerborg J."/>
            <person name="Jin E."/>
            <person name="Buchheim M."/>
            <person name="Magnuson J."/>
        </authorList>
    </citation>
    <scope>NUCLEOTIDE SEQUENCE</scope>
    <source>
        <strain evidence="2">CCAP 19/18</strain>
    </source>
</reference>
<dbReference type="PROSITE" id="PS51257">
    <property type="entry name" value="PROKAR_LIPOPROTEIN"/>
    <property type="match status" value="1"/>
</dbReference>
<feature type="region of interest" description="Disordered" evidence="1">
    <location>
        <begin position="453"/>
        <end position="503"/>
    </location>
</feature>
<dbReference type="EMBL" id="MU069489">
    <property type="protein sequence ID" value="KAF5841300.1"/>
    <property type="molecule type" value="Genomic_DNA"/>
</dbReference>
<feature type="compositionally biased region" description="Low complexity" evidence="1">
    <location>
        <begin position="629"/>
        <end position="638"/>
    </location>
</feature>
<evidence type="ECO:0000313" key="2">
    <source>
        <dbReference type="EMBL" id="KAF5841300.1"/>
    </source>
</evidence>
<feature type="region of interest" description="Disordered" evidence="1">
    <location>
        <begin position="1"/>
        <end position="21"/>
    </location>
</feature>
<feature type="compositionally biased region" description="Low complexity" evidence="1">
    <location>
        <begin position="222"/>
        <end position="236"/>
    </location>
</feature>
<feature type="region of interest" description="Disordered" evidence="1">
    <location>
        <begin position="517"/>
        <end position="540"/>
    </location>
</feature>
<evidence type="ECO:0000313" key="3">
    <source>
        <dbReference type="Proteomes" id="UP000815325"/>
    </source>
</evidence>
<accession>A0ABQ7H366</accession>
<feature type="region of interest" description="Disordered" evidence="1">
    <location>
        <begin position="406"/>
        <end position="441"/>
    </location>
</feature>
<feature type="region of interest" description="Disordered" evidence="1">
    <location>
        <begin position="75"/>
        <end position="105"/>
    </location>
</feature>
<sequence>MKSSTPQFPGPGEAGAAEGGEGMATAGVPTLAACIPGSAAAAAAAAATAATECRPVQALDICHLKNIPSALRAKSGEAASNNNAPAVPDDMTTTNTATTPRSGPPMLARGTTPSASLPHQGINIATNNHANSGQGKAAGAWQKPTSSWVQQPNGQPHILPLGITVAGGVGSDRVVALADQGLALPSMCPNLSQLPVPVVGETSGSQGALLPQPQLQPPPPQQQQQQQLWEQMEQQLGCESSGGAEHSVQQPEASKLNESMASWHALLFEKDQGPGPNKASEHQQCASAPNFGPQVDSSAALTGPKVKAFRTTRSSPGLHRQPSCSTLCTDDVRSSPPKAATTSPLGGGDNGARLQGGRAFRACSADFAGNSAQQQKRVQKDAPMTCANVFSTGLYAGGAAGGGAGAAVGGAAASIGPRGRSGSGTFVRSPHAAGGIVHEGGAEGGAQLAMGALRPRHSSPPTAEGGPPEPNNPATMATSGWRPSPPAAAAAALLQPQHQPAQLPSHPFQYQLRQHPCLQQQQQHHHHHQMAEGEAGMGLGNGDCSRPATSAPSHLHWWGGQVPAGADARAASAAAEHHVASSKPPVSDGMHAAAAAASAAAAGLDLGLARKRSKLDGGRSSYDSALGAQMQQQQQQQQELEHQDKPSAFQVVVTRKARSKRGCPTGRASRESVCSDNSLNHQAASRAAGPSNNGGGGILRGGSRGSLDTIGNACIMGSRHSFGGLAGAGVNAGTCQTEGGSGEGDGVGAGGMDTNSSRQARQQRPAPPRCLSRTGEDMEGSLKGGSGGASQAKGYASGTRGKGAGSGSNKRNAATLQASPQRTAAARKSQASKGKANTASDDGGDNPDVGDDLPGEGVDQSAAGMLLALSSGGTYY</sequence>
<keyword evidence="3" id="KW-1185">Reference proteome</keyword>
<name>A0ABQ7H366_DUNSA</name>
<feature type="region of interest" description="Disordered" evidence="1">
    <location>
        <begin position="199"/>
        <end position="256"/>
    </location>
</feature>
<comment type="caution">
    <text evidence="2">The sequence shown here is derived from an EMBL/GenBank/DDBJ whole genome shotgun (WGS) entry which is preliminary data.</text>
</comment>
<feature type="compositionally biased region" description="Gly residues" evidence="1">
    <location>
        <begin position="739"/>
        <end position="751"/>
    </location>
</feature>